<organism evidence="1 2">
    <name type="scientific">Paraburkholderia humisilvae</name>
    <dbReference type="NCBI Taxonomy" id="627669"/>
    <lineage>
        <taxon>Bacteria</taxon>
        <taxon>Pseudomonadati</taxon>
        <taxon>Pseudomonadota</taxon>
        <taxon>Betaproteobacteria</taxon>
        <taxon>Burkholderiales</taxon>
        <taxon>Burkholderiaceae</taxon>
        <taxon>Paraburkholderia</taxon>
    </lineage>
</organism>
<sequence length="167" mass="18545">MKIDLEVKGLKEVEQFLKTLPDEVSRKMLYGALMGGAKPIMDQAKQNVVANFGNSARFTHTLAESLVRGRTRKTGLAARVDVKIRKGKTKDRMVKAGVIKPHGDDAFYGRFLEFGTSKMPAYPFLKPAADAKAGESIKRFNDTLMKRMAKWCKENGVVYRSPGGMTS</sequence>
<keyword evidence="2" id="KW-1185">Reference proteome</keyword>
<name>A0A6J5DWB5_9BURK</name>
<evidence type="ECO:0008006" key="3">
    <source>
        <dbReference type="Google" id="ProtNLM"/>
    </source>
</evidence>
<dbReference type="Pfam" id="PF04883">
    <property type="entry name" value="HK97-gp10_like"/>
    <property type="match status" value="1"/>
</dbReference>
<dbReference type="RefSeq" id="WP_175227600.1">
    <property type="nucleotide sequence ID" value="NZ_CADIKH010000014.1"/>
</dbReference>
<dbReference type="InterPro" id="IPR010064">
    <property type="entry name" value="HK97-gp10_tail"/>
</dbReference>
<proteinExistence type="predicted"/>
<accession>A0A6J5DWB5</accession>
<protein>
    <recommendedName>
        <fullName evidence="3">Phage protein, HK97 gp10 family</fullName>
    </recommendedName>
</protein>
<gene>
    <name evidence="1" type="ORF">LMG29542_03378</name>
</gene>
<dbReference type="NCBIfam" id="TIGR01725">
    <property type="entry name" value="phge_HK97_gp10"/>
    <property type="match status" value="1"/>
</dbReference>
<evidence type="ECO:0000313" key="1">
    <source>
        <dbReference type="EMBL" id="CAB3758580.1"/>
    </source>
</evidence>
<evidence type="ECO:0000313" key="2">
    <source>
        <dbReference type="Proteomes" id="UP000494363"/>
    </source>
</evidence>
<dbReference type="EMBL" id="CADIKH010000014">
    <property type="protein sequence ID" value="CAB3758580.1"/>
    <property type="molecule type" value="Genomic_DNA"/>
</dbReference>
<reference evidence="1 2" key="1">
    <citation type="submission" date="2020-04" db="EMBL/GenBank/DDBJ databases">
        <authorList>
            <person name="De Canck E."/>
        </authorList>
    </citation>
    <scope>NUCLEOTIDE SEQUENCE [LARGE SCALE GENOMIC DNA]</scope>
    <source>
        <strain evidence="1 2">LMG 29542</strain>
    </source>
</reference>
<dbReference type="AlphaFoldDB" id="A0A6J5DWB5"/>
<dbReference type="Proteomes" id="UP000494363">
    <property type="component" value="Unassembled WGS sequence"/>
</dbReference>